<evidence type="ECO:0000256" key="1">
    <source>
        <dbReference type="ARBA" id="ARBA00004418"/>
    </source>
</evidence>
<dbReference type="InterPro" id="IPR008929">
    <property type="entry name" value="Chondroitin_lyas"/>
</dbReference>
<dbReference type="InterPro" id="IPR031680">
    <property type="entry name" value="Hepar_II_III_N"/>
</dbReference>
<organism evidence="7 8">
    <name type="scientific">Mycolicibacterium fluoranthenivorans</name>
    <dbReference type="NCBI Taxonomy" id="258505"/>
    <lineage>
        <taxon>Bacteria</taxon>
        <taxon>Bacillati</taxon>
        <taxon>Actinomycetota</taxon>
        <taxon>Actinomycetes</taxon>
        <taxon>Mycobacteriales</taxon>
        <taxon>Mycobacteriaceae</taxon>
        <taxon>Mycolicibacterium</taxon>
    </lineage>
</organism>
<keyword evidence="2" id="KW-0732">Signal</keyword>
<gene>
    <name evidence="7" type="ORF">FHU31_004892</name>
</gene>
<name>A0A7X5ZF65_9MYCO</name>
<evidence type="ECO:0000259" key="6">
    <source>
        <dbReference type="Pfam" id="PF16889"/>
    </source>
</evidence>
<dbReference type="PANTHER" id="PTHR39210">
    <property type="entry name" value="HEPARIN-SULFATE LYASE"/>
    <property type="match status" value="1"/>
</dbReference>
<comment type="subcellular location">
    <subcellularLocation>
        <location evidence="1">Periplasm</location>
    </subcellularLocation>
</comment>
<evidence type="ECO:0008006" key="9">
    <source>
        <dbReference type="Google" id="ProtNLM"/>
    </source>
</evidence>
<dbReference type="SUPFAM" id="SSF48230">
    <property type="entry name" value="Chondroitin AC/alginate lyase"/>
    <property type="match status" value="1"/>
</dbReference>
<reference evidence="7 8" key="1">
    <citation type="submission" date="2020-03" db="EMBL/GenBank/DDBJ databases">
        <title>Sequencing the genomes of 1000 actinobacteria strains.</title>
        <authorList>
            <person name="Klenk H.-P."/>
        </authorList>
    </citation>
    <scope>NUCLEOTIDE SEQUENCE [LARGE SCALE GENOMIC DNA]</scope>
    <source>
        <strain evidence="7 8">DSM 44556</strain>
    </source>
</reference>
<evidence type="ECO:0000313" key="8">
    <source>
        <dbReference type="Proteomes" id="UP000547444"/>
    </source>
</evidence>
<dbReference type="Gene3D" id="1.50.10.100">
    <property type="entry name" value="Chondroitin AC/alginate lyase"/>
    <property type="match status" value="1"/>
</dbReference>
<evidence type="ECO:0000256" key="2">
    <source>
        <dbReference type="ARBA" id="ARBA00022729"/>
    </source>
</evidence>
<dbReference type="RefSeq" id="WP_263987959.1">
    <property type="nucleotide sequence ID" value="NZ_JAANOW010000003.1"/>
</dbReference>
<evidence type="ECO:0000256" key="3">
    <source>
        <dbReference type="ARBA" id="ARBA00022764"/>
    </source>
</evidence>
<sequence length="720" mass="78573">MSKLAWYAGRATAMSPREVVWRARRVVDTLTNRDGLREYADSRMLTNLGSDWTALLQDFRDGIGRPVLLDQERAGEVQSQHLAQVGRLLVEADRVLAGDRTYFGHRTVNVGRAVDWNHDPIADYHWPAVAGSRIDHRAGRRDPKWIWELNRLQHLPLLAQAWLYTDELRYSEAAFAHLDSWLDQNPIGCGIAWRGAFEVGVRAISVALGVQGLRNAPAMTTSRYRRIVRMLDASARHCWHARSRFSSANNHVVGELAGLVTVHLLFPELSAPAALYGRALDTLTEEADRLILPDGAGAEQSVAYQIFTAELLAVVVALLQLSGERVPVRLTEALNRGAAYLVSLVGTEDPDPRYGDDDDSFAVRLGAEHKRTVREHLGIVGAVTAHATAARYGHRTLTSAWLGNALCTSAGRPGVGGDDPTPSAYAPNGGLVVLRHGRRRLTMDVGPLGYPATAAHGHADALGITLSVEGRELVTDPGTASFYGDPAVRDMHRGTRTHATVCIDNVDQSLIGGPFYWRSRARTTVHSVDLDRGVVDAEHDGYCRLDDPVVHRRWLIAPAEDPVVIVVDLICGLSDHDVAVSWPLHPDLVSTPTRTGQRITRDGEPVLELCYAATTTIWPEQVRADGASNLGWWSDRLEARRPAWLVGARCRSGAPVAILSVLHVGDPGVTAAPRIVREGSALKVSWYQQDGQHGLTIDAGRRGAVSGVSLSPLMGLVGKR</sequence>
<evidence type="ECO:0000259" key="5">
    <source>
        <dbReference type="Pfam" id="PF07940"/>
    </source>
</evidence>
<dbReference type="InterPro" id="IPR012480">
    <property type="entry name" value="Hepar_II_III_C"/>
</dbReference>
<accession>A0A7X5ZF65</accession>
<keyword evidence="3" id="KW-0574">Periplasm</keyword>
<evidence type="ECO:0000313" key="7">
    <source>
        <dbReference type="EMBL" id="NIH97886.1"/>
    </source>
</evidence>
<dbReference type="Pfam" id="PF16889">
    <property type="entry name" value="Hepar_II_III_N"/>
    <property type="match status" value="1"/>
</dbReference>
<comment type="caution">
    <text evidence="7">The sequence shown here is derived from an EMBL/GenBank/DDBJ whole genome shotgun (WGS) entry which is preliminary data.</text>
</comment>
<feature type="domain" description="Heparinase II/III-like C-terminal" evidence="5">
    <location>
        <begin position="420"/>
        <end position="637"/>
    </location>
</feature>
<dbReference type="Pfam" id="PF07940">
    <property type="entry name" value="Hepar_II_III_C"/>
    <property type="match status" value="1"/>
</dbReference>
<dbReference type="Proteomes" id="UP000547444">
    <property type="component" value="Unassembled WGS sequence"/>
</dbReference>
<keyword evidence="8" id="KW-1185">Reference proteome</keyword>
<proteinExistence type="predicted"/>
<dbReference type="EMBL" id="JAANOW010000003">
    <property type="protein sequence ID" value="NIH97886.1"/>
    <property type="molecule type" value="Genomic_DNA"/>
</dbReference>
<dbReference type="AlphaFoldDB" id="A0A7X5ZF65"/>
<dbReference type="GO" id="GO:0016829">
    <property type="term" value="F:lyase activity"/>
    <property type="evidence" value="ECO:0007669"/>
    <property type="project" value="UniProtKB-KW"/>
</dbReference>
<keyword evidence="4" id="KW-0456">Lyase</keyword>
<protein>
    <recommendedName>
        <fullName evidence="9">Heparin-sulfate lyase N-terminal domain-containing protein</fullName>
    </recommendedName>
</protein>
<feature type="domain" description="Heparin-sulfate lyase N-terminal" evidence="6">
    <location>
        <begin position="104"/>
        <end position="357"/>
    </location>
</feature>
<dbReference type="GO" id="GO:0042597">
    <property type="term" value="C:periplasmic space"/>
    <property type="evidence" value="ECO:0007669"/>
    <property type="project" value="UniProtKB-SubCell"/>
</dbReference>
<dbReference type="Gene3D" id="2.70.98.70">
    <property type="match status" value="1"/>
</dbReference>
<dbReference type="PANTHER" id="PTHR39210:SF1">
    <property type="entry name" value="HEPARIN-SULFATE LYASE"/>
    <property type="match status" value="1"/>
</dbReference>
<evidence type="ECO:0000256" key="4">
    <source>
        <dbReference type="ARBA" id="ARBA00023239"/>
    </source>
</evidence>